<organism evidence="2 3">
    <name type="scientific">Dietzia natronolimnaea</name>
    <dbReference type="NCBI Taxonomy" id="161920"/>
    <lineage>
        <taxon>Bacteria</taxon>
        <taxon>Bacillati</taxon>
        <taxon>Actinomycetota</taxon>
        <taxon>Actinomycetes</taxon>
        <taxon>Mycobacteriales</taxon>
        <taxon>Dietziaceae</taxon>
        <taxon>Dietzia</taxon>
    </lineage>
</organism>
<comment type="caution">
    <text evidence="2">The sequence shown here is derived from an EMBL/GenBank/DDBJ whole genome shotgun (WGS) entry which is preliminary data.</text>
</comment>
<dbReference type="OrthoDB" id="517007at2"/>
<dbReference type="Proteomes" id="UP000218810">
    <property type="component" value="Unassembled WGS sequence"/>
</dbReference>
<dbReference type="InterPro" id="IPR036291">
    <property type="entry name" value="NAD(P)-bd_dom_sf"/>
</dbReference>
<evidence type="ECO:0000256" key="1">
    <source>
        <dbReference type="ARBA" id="ARBA00006484"/>
    </source>
</evidence>
<dbReference type="Gene3D" id="3.40.50.720">
    <property type="entry name" value="NAD(P)-binding Rossmann-like Domain"/>
    <property type="match status" value="1"/>
</dbReference>
<dbReference type="CDD" id="cd05233">
    <property type="entry name" value="SDR_c"/>
    <property type="match status" value="1"/>
</dbReference>
<dbReference type="SUPFAM" id="SSF51735">
    <property type="entry name" value="NAD(P)-binding Rossmann-fold domains"/>
    <property type="match status" value="1"/>
</dbReference>
<proteinExistence type="inferred from homology"/>
<name>A0A2A2WMM8_9ACTN</name>
<gene>
    <name evidence="2" type="ORF">CEY15_13120</name>
</gene>
<dbReference type="Pfam" id="PF13561">
    <property type="entry name" value="adh_short_C2"/>
    <property type="match status" value="1"/>
</dbReference>
<evidence type="ECO:0000313" key="2">
    <source>
        <dbReference type="EMBL" id="PAY22476.1"/>
    </source>
</evidence>
<sequence>MSGGLLPGAVLVTGASGGIGGAVARRLAVEFPRSPLVLGFRSTEPVDLAAELSGPASADPGHHPGAARRSVECVRLAPGRDGSDDDVAAAIDGIAARHGGIAVLAHCAGPHVPMVHLSRTSPAELRTQLGADVSGFFAIVHPALPHLREVGGNVVVVTTAATTRYPVRDGLSAAPKGAVEQLARGLAAEEGRYGVRVNCVGPGMLTDGMAERLIASGDLDDRALEVTRANIPLRRFGTADDVAEAVAFLASDRAGFISGQKLDVDGAYGV</sequence>
<dbReference type="AlphaFoldDB" id="A0A2A2WMM8"/>
<dbReference type="PANTHER" id="PTHR42760">
    <property type="entry name" value="SHORT-CHAIN DEHYDROGENASES/REDUCTASES FAMILY MEMBER"/>
    <property type="match status" value="1"/>
</dbReference>
<dbReference type="RefSeq" id="WP_095718834.1">
    <property type="nucleotide sequence ID" value="NZ_NTGA01000023.1"/>
</dbReference>
<dbReference type="EMBL" id="NTGA01000023">
    <property type="protein sequence ID" value="PAY22476.1"/>
    <property type="molecule type" value="Genomic_DNA"/>
</dbReference>
<reference evidence="3" key="1">
    <citation type="submission" date="2017-09" db="EMBL/GenBank/DDBJ databases">
        <authorList>
            <person name="Zhang Y."/>
            <person name="Huang X."/>
            <person name="Liu J."/>
            <person name="Lu L."/>
            <person name="Peng K."/>
        </authorList>
    </citation>
    <scope>NUCLEOTIDE SEQUENCE [LARGE SCALE GENOMIC DNA]</scope>
    <source>
        <strain evidence="3">S-XJ-1</strain>
    </source>
</reference>
<keyword evidence="3" id="KW-1185">Reference proteome</keyword>
<evidence type="ECO:0000313" key="3">
    <source>
        <dbReference type="Proteomes" id="UP000218810"/>
    </source>
</evidence>
<comment type="similarity">
    <text evidence="1">Belongs to the short-chain dehydrogenases/reductases (SDR) family.</text>
</comment>
<dbReference type="InterPro" id="IPR002347">
    <property type="entry name" value="SDR_fam"/>
</dbReference>
<dbReference type="PRINTS" id="PR00081">
    <property type="entry name" value="GDHRDH"/>
</dbReference>
<dbReference type="PANTHER" id="PTHR42760:SF40">
    <property type="entry name" value="3-OXOACYL-[ACYL-CARRIER-PROTEIN] REDUCTASE, CHLOROPLASTIC"/>
    <property type="match status" value="1"/>
</dbReference>
<dbReference type="GO" id="GO:0016616">
    <property type="term" value="F:oxidoreductase activity, acting on the CH-OH group of donors, NAD or NADP as acceptor"/>
    <property type="evidence" value="ECO:0007669"/>
    <property type="project" value="TreeGrafter"/>
</dbReference>
<dbReference type="GO" id="GO:0030497">
    <property type="term" value="P:fatty acid elongation"/>
    <property type="evidence" value="ECO:0007669"/>
    <property type="project" value="TreeGrafter"/>
</dbReference>
<protein>
    <submittedName>
        <fullName evidence="2">Dehydrogenase</fullName>
    </submittedName>
</protein>
<accession>A0A2A2WMM8</accession>